<keyword evidence="2" id="KW-1185">Reference proteome</keyword>
<evidence type="ECO:0000313" key="2">
    <source>
        <dbReference type="Proteomes" id="UP000460416"/>
    </source>
</evidence>
<dbReference type="RefSeq" id="WP_156277601.1">
    <property type="nucleotide sequence ID" value="NZ_BAABGI010000001.1"/>
</dbReference>
<reference evidence="1 2" key="1">
    <citation type="submission" date="2019-07" db="EMBL/GenBank/DDBJ databases">
        <title>Gramella aestuarii sp. nov., isolated from a tidal flat, and emended description of Gramella echinicola.</title>
        <authorList>
            <person name="Liu L."/>
        </authorList>
    </citation>
    <scope>NUCLEOTIDE SEQUENCE [LARGE SCALE GENOMIC DNA]</scope>
    <source>
        <strain evidence="1 2">BS12</strain>
    </source>
</reference>
<comment type="caution">
    <text evidence="1">The sequence shown here is derived from an EMBL/GenBank/DDBJ whole genome shotgun (WGS) entry which is preliminary data.</text>
</comment>
<accession>A0A7K1LS88</accession>
<gene>
    <name evidence="1" type="ORF">FLP08_13915</name>
</gene>
<sequence length="125" mass="13714">MDKEYNRVLFGIDSKKLNFKTNAGKLTEVMFKIHFPDKFELLSAKFVNKERIEIKFTGTDGSTVEENLSNSTREISDQISVDLSEVTEIPKAISIEFILAQVEGPAQEGFVPDTVGGGILVGTGG</sequence>
<proteinExistence type="predicted"/>
<organism evidence="1 2">
    <name type="scientific">Christiangramia aestuarii</name>
    <dbReference type="NCBI Taxonomy" id="1028746"/>
    <lineage>
        <taxon>Bacteria</taxon>
        <taxon>Pseudomonadati</taxon>
        <taxon>Bacteroidota</taxon>
        <taxon>Flavobacteriia</taxon>
        <taxon>Flavobacteriales</taxon>
        <taxon>Flavobacteriaceae</taxon>
        <taxon>Christiangramia</taxon>
    </lineage>
</organism>
<dbReference type="Proteomes" id="UP000460416">
    <property type="component" value="Unassembled WGS sequence"/>
</dbReference>
<dbReference type="AlphaFoldDB" id="A0A7K1LS88"/>
<dbReference type="EMBL" id="VJVW01000006">
    <property type="protein sequence ID" value="MUP43674.1"/>
    <property type="molecule type" value="Genomic_DNA"/>
</dbReference>
<protein>
    <submittedName>
        <fullName evidence="1">Uncharacterized protein</fullName>
    </submittedName>
</protein>
<name>A0A7K1LS88_9FLAO</name>
<evidence type="ECO:0000313" key="1">
    <source>
        <dbReference type="EMBL" id="MUP43674.1"/>
    </source>
</evidence>
<dbReference type="OrthoDB" id="9934974at2"/>